<gene>
    <name evidence="1" type="ORF">MM171A02068_0001</name>
</gene>
<dbReference type="AlphaFoldDB" id="A0A6M3LS98"/>
<dbReference type="EMBL" id="MT143566">
    <property type="protein sequence ID" value="QJA98257.1"/>
    <property type="molecule type" value="Genomic_DNA"/>
</dbReference>
<organism evidence="1">
    <name type="scientific">viral metagenome</name>
    <dbReference type="NCBI Taxonomy" id="1070528"/>
    <lineage>
        <taxon>unclassified sequences</taxon>
        <taxon>metagenomes</taxon>
        <taxon>organismal metagenomes</taxon>
    </lineage>
</organism>
<proteinExistence type="predicted"/>
<name>A0A6M3LS98_9ZZZZ</name>
<protein>
    <submittedName>
        <fullName evidence="1">Uncharacterized protein</fullName>
    </submittedName>
</protein>
<sequence length="140" mass="16075">MEYKDITLKTLIAIIIGLFLFTPCFAQDVKDVTLKQLIQERPDLVEKIKAGEDENTSEITVTKDLKGRTKIWTEITKDIDGNQIQKRIDTYTYYQTGEIDTINQKVYGADDTIVKEQNVKHYMDGKQPMVTKVEQQIEGG</sequence>
<evidence type="ECO:0000313" key="1">
    <source>
        <dbReference type="EMBL" id="QJA98257.1"/>
    </source>
</evidence>
<accession>A0A6M3LS98</accession>
<reference evidence="1" key="1">
    <citation type="submission" date="2020-03" db="EMBL/GenBank/DDBJ databases">
        <title>The deep terrestrial virosphere.</title>
        <authorList>
            <person name="Holmfeldt K."/>
            <person name="Nilsson E."/>
            <person name="Simone D."/>
            <person name="Lopez-Fernandez M."/>
            <person name="Wu X."/>
            <person name="de Brujin I."/>
            <person name="Lundin D."/>
            <person name="Andersson A."/>
            <person name="Bertilsson S."/>
            <person name="Dopson M."/>
        </authorList>
    </citation>
    <scope>NUCLEOTIDE SEQUENCE</scope>
    <source>
        <strain evidence="1">MM171A02068</strain>
    </source>
</reference>